<keyword evidence="5" id="KW-0132">Cell division</keyword>
<dbReference type="Proteomes" id="UP000054262">
    <property type="component" value="Unassembled WGS sequence"/>
</dbReference>
<dbReference type="Pfam" id="PF07676">
    <property type="entry name" value="PD40"/>
    <property type="match status" value="5"/>
</dbReference>
<evidence type="ECO:0000256" key="2">
    <source>
        <dbReference type="ARBA" id="ARBA00009820"/>
    </source>
</evidence>
<dbReference type="InterPro" id="IPR011659">
    <property type="entry name" value="WD40"/>
</dbReference>
<reference evidence="7 8" key="1">
    <citation type="submission" date="2006-11" db="EMBL/GenBank/DDBJ databases">
        <authorList>
            <person name="Giovannoni S."/>
            <person name="Vergin K."/>
            <person name="Ferriera S."/>
            <person name="Johnson J."/>
            <person name="Kravitz S."/>
            <person name="Beeson K."/>
            <person name="Sutton G."/>
            <person name="Rogers Y.-H."/>
            <person name="Friedman R."/>
            <person name="Frazier M."/>
            <person name="Venter J.C."/>
        </authorList>
    </citation>
    <scope>NUCLEOTIDE SEQUENCE [LARGE SCALE GENOMIC DNA]</scope>
    <source>
        <strain evidence="7 8">HTCC2181</strain>
    </source>
</reference>
<evidence type="ECO:0000259" key="6">
    <source>
        <dbReference type="Pfam" id="PF04052"/>
    </source>
</evidence>
<dbReference type="GO" id="GO:0042597">
    <property type="term" value="C:periplasmic space"/>
    <property type="evidence" value="ECO:0007669"/>
    <property type="project" value="UniProtKB-SubCell"/>
</dbReference>
<evidence type="ECO:0000256" key="5">
    <source>
        <dbReference type="HAMAP-Rule" id="MF_00671"/>
    </source>
</evidence>
<comment type="subunit">
    <text evidence="5">The Tol-Pal system is composed of five core proteins: the inner membrane proteins TolA, TolQ and TolR, the periplasmic protein TolB and the outer membrane protein Pal. They form a network linking the inner and outer membranes and the peptidoglycan layer.</text>
</comment>
<evidence type="ECO:0000256" key="1">
    <source>
        <dbReference type="ARBA" id="ARBA00004418"/>
    </source>
</evidence>
<feature type="signal peptide" evidence="5">
    <location>
        <begin position="1"/>
        <end position="23"/>
    </location>
</feature>
<dbReference type="Gene3D" id="3.40.50.10070">
    <property type="entry name" value="TolB, N-terminal domain"/>
    <property type="match status" value="1"/>
</dbReference>
<dbReference type="PANTHER" id="PTHR36842">
    <property type="entry name" value="PROTEIN TOLB HOMOLOG"/>
    <property type="match status" value="1"/>
</dbReference>
<evidence type="ECO:0000313" key="7">
    <source>
        <dbReference type="EMBL" id="EAV46749.1"/>
    </source>
</evidence>
<comment type="caution">
    <text evidence="7">The sequence shown here is derived from an EMBL/GenBank/DDBJ whole genome shotgun (WGS) entry which is preliminary data.</text>
</comment>
<protein>
    <recommendedName>
        <fullName evidence="5">Tol-Pal system protein TolB</fullName>
    </recommendedName>
</protein>
<dbReference type="GO" id="GO:0051301">
    <property type="term" value="P:cell division"/>
    <property type="evidence" value="ECO:0007669"/>
    <property type="project" value="UniProtKB-UniRule"/>
</dbReference>
<dbReference type="GO" id="GO:0017038">
    <property type="term" value="P:protein import"/>
    <property type="evidence" value="ECO:0007669"/>
    <property type="project" value="InterPro"/>
</dbReference>
<organism evidence="7 8">
    <name type="scientific">Methylophilales bacterium HTCC2181</name>
    <dbReference type="NCBI Taxonomy" id="383631"/>
    <lineage>
        <taxon>Bacteria</taxon>
        <taxon>Pseudomonadati</taxon>
        <taxon>Pseudomonadota</taxon>
        <taxon>Betaproteobacteria</taxon>
        <taxon>Nitrosomonadales</taxon>
        <taxon>OM43 clade</taxon>
    </lineage>
</organism>
<keyword evidence="8" id="KW-1185">Reference proteome</keyword>
<dbReference type="InterPro" id="IPR007195">
    <property type="entry name" value="TolB_N"/>
</dbReference>
<evidence type="ECO:0000313" key="8">
    <source>
        <dbReference type="Proteomes" id="UP000054262"/>
    </source>
</evidence>
<keyword evidence="5" id="KW-0131">Cell cycle</keyword>
<feature type="chain" id="PRO_5009006479" description="Tol-Pal system protein TolB" evidence="5">
    <location>
        <begin position="24"/>
        <end position="432"/>
    </location>
</feature>
<dbReference type="Gene3D" id="2.120.10.30">
    <property type="entry name" value="TolB, C-terminal domain"/>
    <property type="match status" value="1"/>
</dbReference>
<comment type="function">
    <text evidence="5">Part of the Tol-Pal system, which plays a role in outer membrane invagination during cell division and is important for maintaining outer membrane integrity.</text>
</comment>
<proteinExistence type="inferred from homology"/>
<dbReference type="NCBIfam" id="TIGR02800">
    <property type="entry name" value="propeller_TolB"/>
    <property type="match status" value="1"/>
</dbReference>
<dbReference type="EMBL" id="AAUX01000001">
    <property type="protein sequence ID" value="EAV46749.1"/>
    <property type="molecule type" value="Genomic_DNA"/>
</dbReference>
<dbReference type="SUPFAM" id="SSF52964">
    <property type="entry name" value="TolB, N-terminal domain"/>
    <property type="match status" value="1"/>
</dbReference>
<gene>
    <name evidence="5" type="primary">tolB</name>
    <name evidence="7" type="ORF">MB2181_01710</name>
</gene>
<dbReference type="AlphaFoldDB" id="A0P5D9"/>
<dbReference type="PANTHER" id="PTHR36842:SF1">
    <property type="entry name" value="PROTEIN TOLB"/>
    <property type="match status" value="1"/>
</dbReference>
<sequence precursor="true">MKQSFWKFFFLIWLVCISNASHALEVIEILGGKASQIPVAVIPFKDNNAQKSMQLMHEVITNDLNRSGLFSSIDISGVSDYPIDEREVNFSNWAALQSQFIVVGKIDAIGRSNSQMQVTWSLIDIYKEKTVLSVAIKGQPSQYRVIAHRIADTIYEKLTGSKGVFDTNIAFVKKLGKEKYSLFIADYDGHNPRAIVNSRYSIISPRWSPNGKKIAYVSFEKKKPVIYVQDIETGKRTLLANFRGNNSAPAWSPDSKKLAIVLTYSANSQIYTIDADGKNIKQLMRTRSINTEPAWSPNGKEIYFSSDRAGSAQIYKVDVDTNEVVRVTFEGNNNVSPSLSPDGKLLLFLNQDNGSYRVAIQNLLSNQMLKLTNGPDDESPIFSPNGHMVLFTYKDYGKVTKIGTVSINGLKMTPIDVGSEAILESTWGPLYD</sequence>
<feature type="domain" description="TolB N-terminal" evidence="6">
    <location>
        <begin position="26"/>
        <end position="130"/>
    </location>
</feature>
<dbReference type="HAMAP" id="MF_00671">
    <property type="entry name" value="TolB"/>
    <property type="match status" value="1"/>
</dbReference>
<dbReference type="InterPro" id="IPR014167">
    <property type="entry name" value="Tol-Pal_TolB"/>
</dbReference>
<name>A0P5D9_9PROT</name>
<evidence type="ECO:0000256" key="3">
    <source>
        <dbReference type="ARBA" id="ARBA00022729"/>
    </source>
</evidence>
<dbReference type="SUPFAM" id="SSF69304">
    <property type="entry name" value="Tricorn protease N-terminal domain"/>
    <property type="match status" value="1"/>
</dbReference>
<keyword evidence="4 5" id="KW-0574">Periplasm</keyword>
<evidence type="ECO:0000256" key="4">
    <source>
        <dbReference type="ARBA" id="ARBA00022764"/>
    </source>
</evidence>
<comment type="subcellular location">
    <subcellularLocation>
        <location evidence="1 5">Periplasm</location>
    </subcellularLocation>
</comment>
<dbReference type="InterPro" id="IPR011042">
    <property type="entry name" value="6-blade_b-propeller_TolB-like"/>
</dbReference>
<comment type="similarity">
    <text evidence="2 5">Belongs to the TolB family.</text>
</comment>
<dbReference type="Pfam" id="PF04052">
    <property type="entry name" value="TolB_N"/>
    <property type="match status" value="1"/>
</dbReference>
<keyword evidence="3 5" id="KW-0732">Signal</keyword>
<accession>A0P5D9</accession>